<evidence type="ECO:0008006" key="4">
    <source>
        <dbReference type="Google" id="ProtNLM"/>
    </source>
</evidence>
<dbReference type="EMBL" id="JAUSUR010000002">
    <property type="protein sequence ID" value="MDQ0360727.1"/>
    <property type="molecule type" value="Genomic_DNA"/>
</dbReference>
<gene>
    <name evidence="2" type="ORF">J2S15_001472</name>
</gene>
<evidence type="ECO:0000313" key="3">
    <source>
        <dbReference type="Proteomes" id="UP001230220"/>
    </source>
</evidence>
<comment type="caution">
    <text evidence="2">The sequence shown here is derived from an EMBL/GenBank/DDBJ whole genome shotgun (WGS) entry which is preliminary data.</text>
</comment>
<evidence type="ECO:0000313" key="2">
    <source>
        <dbReference type="EMBL" id="MDQ0360727.1"/>
    </source>
</evidence>
<reference evidence="2 3" key="1">
    <citation type="submission" date="2023-07" db="EMBL/GenBank/DDBJ databases">
        <title>Genomic Encyclopedia of Type Strains, Phase IV (KMG-IV): sequencing the most valuable type-strain genomes for metagenomic binning, comparative biology and taxonomic classification.</title>
        <authorList>
            <person name="Goeker M."/>
        </authorList>
    </citation>
    <scope>NUCLEOTIDE SEQUENCE [LARGE SCALE GENOMIC DNA]</scope>
    <source>
        <strain evidence="2 3">DSM 16784</strain>
    </source>
</reference>
<dbReference type="Proteomes" id="UP001230220">
    <property type="component" value="Unassembled WGS sequence"/>
</dbReference>
<keyword evidence="1" id="KW-0472">Membrane</keyword>
<keyword evidence="3" id="KW-1185">Reference proteome</keyword>
<keyword evidence="1" id="KW-0812">Transmembrane</keyword>
<organism evidence="2 3">
    <name type="scientific">Breznakia pachnodae</name>
    <dbReference type="NCBI Taxonomy" id="265178"/>
    <lineage>
        <taxon>Bacteria</taxon>
        <taxon>Bacillati</taxon>
        <taxon>Bacillota</taxon>
        <taxon>Erysipelotrichia</taxon>
        <taxon>Erysipelotrichales</taxon>
        <taxon>Erysipelotrichaceae</taxon>
        <taxon>Breznakia</taxon>
    </lineage>
</organism>
<proteinExistence type="predicted"/>
<keyword evidence="1" id="KW-1133">Transmembrane helix</keyword>
<sequence>MSDNIFSVIAGIVLLALVIGTILVYILPDYNRKRKQHIRELATVIRKETYDVQNRASRSMSHYTSHEVTFQLPDKEKTFIIDPIFYNRLQIGNRAMLEYTNYGDFISFGDYIKEEVDKEDELPSRI</sequence>
<protein>
    <recommendedName>
        <fullName evidence="4">DUF2500 domain-containing protein</fullName>
    </recommendedName>
</protein>
<name>A0ABU0E1G2_9FIRM</name>
<evidence type="ECO:0000256" key="1">
    <source>
        <dbReference type="SAM" id="Phobius"/>
    </source>
</evidence>
<dbReference type="RefSeq" id="WP_307406846.1">
    <property type="nucleotide sequence ID" value="NZ_JAUSUR010000002.1"/>
</dbReference>
<feature type="transmembrane region" description="Helical" evidence="1">
    <location>
        <begin position="6"/>
        <end position="27"/>
    </location>
</feature>
<accession>A0ABU0E1G2</accession>